<gene>
    <name evidence="1" type="ORF">RirG_189580</name>
</gene>
<dbReference type="EMBL" id="JEMT01026492">
    <property type="protein sequence ID" value="EXX59386.1"/>
    <property type="molecule type" value="Genomic_DNA"/>
</dbReference>
<dbReference type="HOGENOM" id="CLU_475783_0_0_1"/>
<dbReference type="EMBL" id="JEMT01026492">
    <property type="protein sequence ID" value="EXX59385.1"/>
    <property type="molecule type" value="Genomic_DNA"/>
</dbReference>
<proteinExistence type="predicted"/>
<dbReference type="AlphaFoldDB" id="A0A015JWA1"/>
<evidence type="ECO:0000313" key="2">
    <source>
        <dbReference type="Proteomes" id="UP000022910"/>
    </source>
</evidence>
<comment type="caution">
    <text evidence="1">The sequence shown here is derived from an EMBL/GenBank/DDBJ whole genome shotgun (WGS) entry which is preliminary data.</text>
</comment>
<name>A0A015JWA1_RHIIW</name>
<keyword evidence="2" id="KW-1185">Reference proteome</keyword>
<sequence>MDSPQFRYLNKKELSYIYEGNSNNVTLSSLLTLSHPFKYSQIIQSIKFSLNRIQQYYPMTRSYISMKNDKWCFCEKSFIIPSDSSSSSPIPQNFPPKQISSIVKSDILQNEIPFNWIKISSSNDTILNTLENLCSQEMTNDFIVENNLCRFTLVTSENFTNPSNSQIIDTTKEVGFVFCFLHTAFDGKNIFTITHDFIKEFKRILSNSQINMTSDLIIEQELKEGQINNLILPKYQTFYSNLIFFKEILILIGWLIYMKPHNLPFSTSSSSQIQSQLQSEKSEKFYQSNQTEIKTITYFHTLTKQETSNLIKFCKNHKFSITSLLSTCISEIISTKNGYNTVLGGLAVDLRQFLNISKKINGAFNSSILIRHPKVEHLLKDENFDKKFYMKYLINRIIITNDSIQNSMKSGFIFHNLKFLINEPIKNNNNNNNNNIIINEGEEIKNNSIIPLGYVLSNLGICNQNIFDNDSTDNNIITDWNNVFLSSTAKSSRGSNIEVTTLTLNDKMYISFCACSKFISDEDLRDFANNVLDLISQKNDHWVMYLPKNVFLEKYPSSEVTKECYSACYNFGV</sequence>
<dbReference type="Proteomes" id="UP000022910">
    <property type="component" value="Unassembled WGS sequence"/>
</dbReference>
<evidence type="ECO:0000313" key="1">
    <source>
        <dbReference type="EMBL" id="EXX59384.1"/>
    </source>
</evidence>
<reference evidence="1 2" key="1">
    <citation type="submission" date="2014-02" db="EMBL/GenBank/DDBJ databases">
        <title>Single nucleus genome sequencing reveals high similarity among nuclei of an endomycorrhizal fungus.</title>
        <authorList>
            <person name="Lin K."/>
            <person name="Geurts R."/>
            <person name="Zhang Z."/>
            <person name="Limpens E."/>
            <person name="Saunders D.G."/>
            <person name="Mu D."/>
            <person name="Pang E."/>
            <person name="Cao H."/>
            <person name="Cha H."/>
            <person name="Lin T."/>
            <person name="Zhou Q."/>
            <person name="Shang Y."/>
            <person name="Li Y."/>
            <person name="Ivanov S."/>
            <person name="Sharma T."/>
            <person name="Velzen R.V."/>
            <person name="Ruijter N.D."/>
            <person name="Aanen D.K."/>
            <person name="Win J."/>
            <person name="Kamoun S."/>
            <person name="Bisseling T."/>
            <person name="Huang S."/>
        </authorList>
    </citation>
    <scope>NUCLEOTIDE SEQUENCE [LARGE SCALE GENOMIC DNA]</scope>
    <source>
        <strain evidence="1">DAOM 197198w</strain>
        <strain evidence="2">DAOM197198w</strain>
    </source>
</reference>
<dbReference type="OrthoDB" id="2353137at2759"/>
<protein>
    <submittedName>
        <fullName evidence="1">Uncharacterized protein</fullName>
    </submittedName>
</protein>
<accession>A0A015JWA1</accession>
<organism evidence="1 2">
    <name type="scientific">Rhizophagus irregularis (strain DAOM 197198w)</name>
    <name type="common">Glomus intraradices</name>
    <dbReference type="NCBI Taxonomy" id="1432141"/>
    <lineage>
        <taxon>Eukaryota</taxon>
        <taxon>Fungi</taxon>
        <taxon>Fungi incertae sedis</taxon>
        <taxon>Mucoromycota</taxon>
        <taxon>Glomeromycotina</taxon>
        <taxon>Glomeromycetes</taxon>
        <taxon>Glomerales</taxon>
        <taxon>Glomeraceae</taxon>
        <taxon>Rhizophagus</taxon>
    </lineage>
</organism>
<dbReference type="EMBL" id="JEMT01026492">
    <property type="protein sequence ID" value="EXX59384.1"/>
    <property type="molecule type" value="Genomic_DNA"/>
</dbReference>